<dbReference type="GO" id="GO:0016887">
    <property type="term" value="F:ATP hydrolysis activity"/>
    <property type="evidence" value="ECO:0007669"/>
    <property type="project" value="InterPro"/>
</dbReference>
<comment type="subcellular location">
    <subcellularLocation>
        <location evidence="1">Cell membrane</location>
        <topology evidence="1">Multi-pass membrane protein</topology>
    </subcellularLocation>
</comment>
<feature type="transmembrane region" description="Helical" evidence="9">
    <location>
        <begin position="142"/>
        <end position="159"/>
    </location>
</feature>
<feature type="transmembrane region" description="Helical" evidence="9">
    <location>
        <begin position="63"/>
        <end position="84"/>
    </location>
</feature>
<gene>
    <name evidence="11" type="ORF">CSW57_13125</name>
</gene>
<dbReference type="GO" id="GO:0005524">
    <property type="term" value="F:ATP binding"/>
    <property type="evidence" value="ECO:0007669"/>
    <property type="project" value="UniProtKB-KW"/>
</dbReference>
<dbReference type="Gene3D" id="3.40.50.300">
    <property type="entry name" value="P-loop containing nucleotide triphosphate hydrolases"/>
    <property type="match status" value="1"/>
</dbReference>
<evidence type="ECO:0000313" key="11">
    <source>
        <dbReference type="EMBL" id="PHV67138.1"/>
    </source>
</evidence>
<feature type="transmembrane region" description="Helical" evidence="9">
    <location>
        <begin position="31"/>
        <end position="51"/>
    </location>
</feature>
<feature type="transmembrane region" description="Helical" evidence="9">
    <location>
        <begin position="404"/>
        <end position="424"/>
    </location>
</feature>
<dbReference type="CDD" id="cd03219">
    <property type="entry name" value="ABC_Mj1267_LivG_branched"/>
    <property type="match status" value="1"/>
</dbReference>
<feature type="transmembrane region" description="Helical" evidence="9">
    <location>
        <begin position="505"/>
        <end position="524"/>
    </location>
</feature>
<evidence type="ECO:0000256" key="5">
    <source>
        <dbReference type="ARBA" id="ARBA00022741"/>
    </source>
</evidence>
<feature type="transmembrane region" description="Helical" evidence="9">
    <location>
        <begin position="377"/>
        <end position="397"/>
    </location>
</feature>
<keyword evidence="5" id="KW-0547">Nucleotide-binding</keyword>
<feature type="transmembrane region" description="Helical" evidence="9">
    <location>
        <begin position="303"/>
        <end position="324"/>
    </location>
</feature>
<keyword evidence="2" id="KW-0813">Transport</keyword>
<dbReference type="AlphaFoldDB" id="A0A2G3PMR7"/>
<evidence type="ECO:0000256" key="7">
    <source>
        <dbReference type="ARBA" id="ARBA00022989"/>
    </source>
</evidence>
<dbReference type="PROSITE" id="PS50893">
    <property type="entry name" value="ABC_TRANSPORTER_2"/>
    <property type="match status" value="1"/>
</dbReference>
<feature type="transmembrane region" description="Helical" evidence="9">
    <location>
        <begin position="222"/>
        <end position="250"/>
    </location>
</feature>
<evidence type="ECO:0000259" key="10">
    <source>
        <dbReference type="PROSITE" id="PS50893"/>
    </source>
</evidence>
<evidence type="ECO:0000256" key="3">
    <source>
        <dbReference type="ARBA" id="ARBA00022475"/>
    </source>
</evidence>
<dbReference type="InterPro" id="IPR027417">
    <property type="entry name" value="P-loop_NTPase"/>
</dbReference>
<keyword evidence="6" id="KW-0067">ATP-binding</keyword>
<dbReference type="InterPro" id="IPR001851">
    <property type="entry name" value="ABC_transp_permease"/>
</dbReference>
<dbReference type="InterPro" id="IPR032823">
    <property type="entry name" value="BCA_ABC_TP_C"/>
</dbReference>
<dbReference type="EMBL" id="PEBD01000008">
    <property type="protein sequence ID" value="PHV67138.1"/>
    <property type="molecule type" value="Genomic_DNA"/>
</dbReference>
<dbReference type="InterPro" id="IPR003593">
    <property type="entry name" value="AAA+_ATPase"/>
</dbReference>
<dbReference type="Pfam" id="PF12399">
    <property type="entry name" value="BCA_ABC_TP_C"/>
    <property type="match status" value="1"/>
</dbReference>
<reference evidence="11 12" key="1">
    <citation type="submission" date="2017-10" db="EMBL/GenBank/DDBJ databases">
        <title>The draft genome sequence of Williamsia sp. BULT 1.1 isolated from the semi-arid grassland soils from South Africa.</title>
        <authorList>
            <person name="Kabwe M.H."/>
            <person name="Govender N."/>
            <person name="Mutseka Lunga P."/>
            <person name="Vikram S."/>
            <person name="Makhalanyane T.P."/>
        </authorList>
    </citation>
    <scope>NUCLEOTIDE SEQUENCE [LARGE SCALE GENOMIC DNA]</scope>
    <source>
        <strain evidence="11 12">BULT 1.1</strain>
    </source>
</reference>
<feature type="transmembrane region" description="Helical" evidence="9">
    <location>
        <begin position="544"/>
        <end position="564"/>
    </location>
</feature>
<evidence type="ECO:0000256" key="8">
    <source>
        <dbReference type="ARBA" id="ARBA00023136"/>
    </source>
</evidence>
<organism evidence="11 12">
    <name type="scientific">Williamsia marianensis</name>
    <dbReference type="NCBI Taxonomy" id="85044"/>
    <lineage>
        <taxon>Bacteria</taxon>
        <taxon>Bacillati</taxon>
        <taxon>Actinomycetota</taxon>
        <taxon>Actinomycetes</taxon>
        <taxon>Mycobacteriales</taxon>
        <taxon>Nocardiaceae</taxon>
        <taxon>Williamsia</taxon>
    </lineage>
</organism>
<dbReference type="Pfam" id="PF00005">
    <property type="entry name" value="ABC_tran"/>
    <property type="match status" value="1"/>
</dbReference>
<dbReference type="Pfam" id="PF02653">
    <property type="entry name" value="BPD_transp_2"/>
    <property type="match status" value="2"/>
</dbReference>
<dbReference type="InterPro" id="IPR043428">
    <property type="entry name" value="LivM-like"/>
</dbReference>
<keyword evidence="7 9" id="KW-1133">Transmembrane helix</keyword>
<feature type="transmembrane region" description="Helical" evidence="9">
    <location>
        <begin position="456"/>
        <end position="474"/>
    </location>
</feature>
<feature type="transmembrane region" description="Helical" evidence="9">
    <location>
        <begin position="96"/>
        <end position="121"/>
    </location>
</feature>
<dbReference type="SMART" id="SM00382">
    <property type="entry name" value="AAA"/>
    <property type="match status" value="1"/>
</dbReference>
<dbReference type="PANTHER" id="PTHR45772:SF2">
    <property type="entry name" value="ABC TRANSPORTER ATP-BINDING PROTEIN"/>
    <property type="match status" value="1"/>
</dbReference>
<keyword evidence="8 9" id="KW-0472">Membrane</keyword>
<feature type="transmembrane region" description="Helical" evidence="9">
    <location>
        <begin position="193"/>
        <end position="215"/>
    </location>
</feature>
<evidence type="ECO:0000256" key="2">
    <source>
        <dbReference type="ARBA" id="ARBA00022448"/>
    </source>
</evidence>
<feature type="transmembrane region" description="Helical" evidence="9">
    <location>
        <begin position="262"/>
        <end position="282"/>
    </location>
</feature>
<keyword evidence="3" id="KW-1003">Cell membrane</keyword>
<dbReference type="CDD" id="cd06582">
    <property type="entry name" value="TM_PBP1_LivH_like"/>
    <property type="match status" value="1"/>
</dbReference>
<dbReference type="GO" id="GO:0015658">
    <property type="term" value="F:branched-chain amino acid transmembrane transporter activity"/>
    <property type="evidence" value="ECO:0007669"/>
    <property type="project" value="InterPro"/>
</dbReference>
<sequence length="920" mass="96614">MQEFITFAFLGLGLGALYSLAAQGLVLIYRGSGVLNFAHGAIGMVGAYIYWSISVDHGHPFVVGLVAGVAASAVIGAATHLLVMRPLRQASPLARVVATLGILITLQSLVVLVFTTDIRFVPSTLPVDSVSIGGVKVSTDRIYLLVIAVVLAVALWALYKFTKFGVGTAAVAENQRSAATLGWSPDVIATANWALGSALAGVAAILIVPIVTLQVSVLTNMVLAALAAALIASFRSFPIALVASLVIGVAEVELTRYVQQPGLGSSVPFILIVVFMVARGQTLPLRDYFLQRLPAIGDGRVKLVYVALAVVVGVLAVGFTPVAWQDGFTITMATALILLSLVVVTGYTGQLSLAQFALAGFGAWIAGRLVADQGWPFWAGALAGVLGTVPLGLAFVLPAVRTRGINFAVVTLGLGSTLELMLFLNSSYTGDYRGTQIESPHLFGFDIGAISHPERYGYVTLAVLIVGCLAVANVRRGRSGRRLIAVRTNERAAAALGISVQGAKLYAFGLAAALAAAGGILLAFRNTSISYATWTSFESISAVAWAMIGGIGFIMGPIFGATLAPGGLGTVVGDRVFSGIAEYVPLITGVLLIVLVLMNQHGIARETGNQIRWVRSKLGKSISAIAIKPEKPVSLPAEIRGKVNPRELKVSGLTVTYGVTVAVDDVSLSVTPGKIVGLIGPNGAGKTTLIDAVTGFTKVSKGTIELDAQPINRWNVIKRSRQGLSRSFQSLELFEDSTVIDNLRVASDPRDLFSYFRDLVLPTQPKLPGEVVAAINEFGLEADLQTKVEDLPYGKRRLLAIARAVATTPSILLLDEPAAGLGDAETAELASLVRRLAADWGMAILLVEHDMNFVMSVCDDIVVLDFGKKIAEGNPAQVRNNPAVIAAYLGETTDELIEDPTVSTPPAVTLAGTSTAKDGF</sequence>
<feature type="transmembrane region" description="Helical" evidence="9">
    <location>
        <begin position="576"/>
        <end position="598"/>
    </location>
</feature>
<evidence type="ECO:0000256" key="4">
    <source>
        <dbReference type="ARBA" id="ARBA00022692"/>
    </source>
</evidence>
<name>A0A2G3PMR7_WILMA</name>
<feature type="domain" description="ABC transporter" evidence="10">
    <location>
        <begin position="648"/>
        <end position="891"/>
    </location>
</feature>
<proteinExistence type="predicted"/>
<dbReference type="PANTHER" id="PTHR45772">
    <property type="entry name" value="CONSERVED COMPONENT OF ABC TRANSPORTER FOR NATURAL AMINO ACIDS-RELATED"/>
    <property type="match status" value="1"/>
</dbReference>
<accession>A0A2G3PMR7</accession>
<protein>
    <recommendedName>
        <fullName evidence="10">ABC transporter domain-containing protein</fullName>
    </recommendedName>
</protein>
<dbReference type="SUPFAM" id="SSF52540">
    <property type="entry name" value="P-loop containing nucleoside triphosphate hydrolases"/>
    <property type="match status" value="1"/>
</dbReference>
<evidence type="ECO:0000256" key="9">
    <source>
        <dbReference type="SAM" id="Phobius"/>
    </source>
</evidence>
<evidence type="ECO:0000256" key="6">
    <source>
        <dbReference type="ARBA" id="ARBA00022840"/>
    </source>
</evidence>
<dbReference type="RefSeq" id="WP_099383133.1">
    <property type="nucleotide sequence ID" value="NZ_PEBD01000008.1"/>
</dbReference>
<dbReference type="CDD" id="cd06581">
    <property type="entry name" value="TM_PBP1_LivM_like"/>
    <property type="match status" value="1"/>
</dbReference>
<keyword evidence="4 9" id="KW-0812">Transmembrane</keyword>
<dbReference type="InterPro" id="IPR051120">
    <property type="entry name" value="ABC_AA/LPS_Transport"/>
</dbReference>
<evidence type="ECO:0000256" key="1">
    <source>
        <dbReference type="ARBA" id="ARBA00004651"/>
    </source>
</evidence>
<comment type="caution">
    <text evidence="11">The sequence shown here is derived from an EMBL/GenBank/DDBJ whole genome shotgun (WGS) entry which is preliminary data.</text>
</comment>
<dbReference type="InterPro" id="IPR003439">
    <property type="entry name" value="ABC_transporter-like_ATP-bd"/>
</dbReference>
<dbReference type="GO" id="GO:0005886">
    <property type="term" value="C:plasma membrane"/>
    <property type="evidence" value="ECO:0007669"/>
    <property type="project" value="UniProtKB-SubCell"/>
</dbReference>
<dbReference type="Proteomes" id="UP000225108">
    <property type="component" value="Unassembled WGS sequence"/>
</dbReference>
<evidence type="ECO:0000313" key="12">
    <source>
        <dbReference type="Proteomes" id="UP000225108"/>
    </source>
</evidence>